<keyword evidence="1" id="KW-0472">Membrane</keyword>
<protein>
    <submittedName>
        <fullName evidence="2">ABC transporter permease subunit</fullName>
    </submittedName>
</protein>
<evidence type="ECO:0000256" key="1">
    <source>
        <dbReference type="SAM" id="Phobius"/>
    </source>
</evidence>
<dbReference type="PANTHER" id="PTHR43471:SF1">
    <property type="entry name" value="ABC TRANSPORTER PERMEASE PROTEIN NOSY-RELATED"/>
    <property type="match status" value="1"/>
</dbReference>
<proteinExistence type="predicted"/>
<keyword evidence="1" id="KW-1133">Transmembrane helix</keyword>
<feature type="transmembrane region" description="Helical" evidence="1">
    <location>
        <begin position="252"/>
        <end position="273"/>
    </location>
</feature>
<feature type="transmembrane region" description="Helical" evidence="1">
    <location>
        <begin position="20"/>
        <end position="40"/>
    </location>
</feature>
<feature type="transmembrane region" description="Helical" evidence="1">
    <location>
        <begin position="102"/>
        <end position="124"/>
    </location>
</feature>
<feature type="transmembrane region" description="Helical" evidence="1">
    <location>
        <begin position="178"/>
        <end position="201"/>
    </location>
</feature>
<reference evidence="2 3" key="1">
    <citation type="journal article" date="2019" name="Int. J. Syst. Evol. Microbiol.">
        <title>The Global Catalogue of Microorganisms (GCM) 10K type strain sequencing project: providing services to taxonomists for standard genome sequencing and annotation.</title>
        <authorList>
            <consortium name="The Broad Institute Genomics Platform"/>
            <consortium name="The Broad Institute Genome Sequencing Center for Infectious Disease"/>
            <person name="Wu L."/>
            <person name="Ma J."/>
        </authorList>
    </citation>
    <scope>NUCLEOTIDE SEQUENCE [LARGE SCALE GENOMIC DNA]</scope>
    <source>
        <strain evidence="2 3">RDMS1</strain>
    </source>
</reference>
<feature type="transmembrane region" description="Helical" evidence="1">
    <location>
        <begin position="60"/>
        <end position="81"/>
    </location>
</feature>
<dbReference type="GO" id="GO:0005886">
    <property type="term" value="C:plasma membrane"/>
    <property type="evidence" value="ECO:0007669"/>
    <property type="project" value="UniProtKB-SubCell"/>
</dbReference>
<gene>
    <name evidence="2" type="ORF">ACFQL7_23925</name>
</gene>
<dbReference type="RefSeq" id="WP_248910948.1">
    <property type="nucleotide sequence ID" value="NZ_CP109981.1"/>
</dbReference>
<evidence type="ECO:0000313" key="2">
    <source>
        <dbReference type="EMBL" id="MFC7192557.1"/>
    </source>
</evidence>
<dbReference type="AlphaFoldDB" id="A0ABD5YXB4"/>
<evidence type="ECO:0000313" key="3">
    <source>
        <dbReference type="Proteomes" id="UP001596417"/>
    </source>
</evidence>
<dbReference type="PANTHER" id="PTHR43471">
    <property type="entry name" value="ABC TRANSPORTER PERMEASE"/>
    <property type="match status" value="1"/>
</dbReference>
<dbReference type="GeneID" id="76202247"/>
<keyword evidence="3" id="KW-1185">Reference proteome</keyword>
<sequence length="279" mass="30400">MSLAVVTKKEFQDAIRSYTLYGLITLFVAMTAFWAAIHWIPEMADPVNGNLDTIALLNSMRQPAIYLIPMVSIVVGHKAIAAERESGSIRLLLSLPHTRQDVVVGKVLGQTAVVAAAIILGYVAAGSIAFLTYDSFAFVIFGKYLILSVLYALVCLSIAVAVSASARQIERAFAGAVGLYLVLLVLWDTIVAGLIVVFVGWSPQPGEIPDWLTVLHSLNPSTAFAQATRAVIPVTREITTFPTLESSIWMEWYGFIVLGLWIVIPVGLSYLLFERADIQ</sequence>
<organism evidence="2 3">
    <name type="scientific">Halocatena marina</name>
    <dbReference type="NCBI Taxonomy" id="2934937"/>
    <lineage>
        <taxon>Archaea</taxon>
        <taxon>Methanobacteriati</taxon>
        <taxon>Methanobacteriota</taxon>
        <taxon>Stenosarchaea group</taxon>
        <taxon>Halobacteria</taxon>
        <taxon>Halobacteriales</taxon>
        <taxon>Natronomonadaceae</taxon>
        <taxon>Halocatena</taxon>
    </lineage>
</organism>
<dbReference type="EMBL" id="JBHTAX010000005">
    <property type="protein sequence ID" value="MFC7192557.1"/>
    <property type="molecule type" value="Genomic_DNA"/>
</dbReference>
<name>A0ABD5YXB4_9EURY</name>
<comment type="caution">
    <text evidence="2">The sequence shown here is derived from an EMBL/GenBank/DDBJ whole genome shotgun (WGS) entry which is preliminary data.</text>
</comment>
<dbReference type="Proteomes" id="UP001596417">
    <property type="component" value="Unassembled WGS sequence"/>
</dbReference>
<keyword evidence="1" id="KW-0812">Transmembrane</keyword>
<dbReference type="Pfam" id="PF12679">
    <property type="entry name" value="ABC2_membrane_2"/>
    <property type="match status" value="1"/>
</dbReference>
<feature type="transmembrane region" description="Helical" evidence="1">
    <location>
        <begin position="144"/>
        <end position="166"/>
    </location>
</feature>
<accession>A0ABD5YXB4</accession>